<dbReference type="SFLD" id="SFLDG01018">
    <property type="entry name" value="Squalene/Phytoene_Synthase_Lik"/>
    <property type="match status" value="1"/>
</dbReference>
<dbReference type="SFLD" id="SFLDG01212">
    <property type="entry name" value="Phytoene_synthase_like"/>
    <property type="match status" value="1"/>
</dbReference>
<organism evidence="1 2">
    <name type="scientific">Advenella faeciporci</name>
    <dbReference type="NCBI Taxonomy" id="797535"/>
    <lineage>
        <taxon>Bacteria</taxon>
        <taxon>Pseudomonadati</taxon>
        <taxon>Pseudomonadota</taxon>
        <taxon>Betaproteobacteria</taxon>
        <taxon>Burkholderiales</taxon>
        <taxon>Alcaligenaceae</taxon>
    </lineage>
</organism>
<dbReference type="InterPro" id="IPR002060">
    <property type="entry name" value="Squ/phyt_synthse"/>
</dbReference>
<evidence type="ECO:0000313" key="2">
    <source>
        <dbReference type="Proteomes" id="UP000608345"/>
    </source>
</evidence>
<dbReference type="Gene3D" id="1.10.600.10">
    <property type="entry name" value="Farnesyl Diphosphate Synthase"/>
    <property type="match status" value="1"/>
</dbReference>
<gene>
    <name evidence="1" type="ORF">GCM10011450_06540</name>
</gene>
<dbReference type="RefSeq" id="WP_189384028.1">
    <property type="nucleotide sequence ID" value="NZ_BAABFY010000007.1"/>
</dbReference>
<proteinExistence type="predicted"/>
<dbReference type="EMBL" id="BMYS01000003">
    <property type="protein sequence ID" value="GGW79475.1"/>
    <property type="molecule type" value="Genomic_DNA"/>
</dbReference>
<dbReference type="InterPro" id="IPR044843">
    <property type="entry name" value="Trans_IPPS_bact-type"/>
</dbReference>
<dbReference type="GO" id="GO:0051996">
    <property type="term" value="F:squalene synthase [NAD(P)H] activity"/>
    <property type="evidence" value="ECO:0007669"/>
    <property type="project" value="InterPro"/>
</dbReference>
<dbReference type="PANTHER" id="PTHR31480">
    <property type="entry name" value="BIFUNCTIONAL LYCOPENE CYCLASE/PHYTOENE SYNTHASE"/>
    <property type="match status" value="1"/>
</dbReference>
<accession>A0A918JJV9</accession>
<dbReference type="CDD" id="cd00683">
    <property type="entry name" value="Trans_IPPS_HH"/>
    <property type="match status" value="1"/>
</dbReference>
<dbReference type="InterPro" id="IPR033904">
    <property type="entry name" value="Trans_IPPS_HH"/>
</dbReference>
<reference evidence="1" key="2">
    <citation type="submission" date="2020-09" db="EMBL/GenBank/DDBJ databases">
        <authorList>
            <person name="Sun Q."/>
            <person name="Kim S."/>
        </authorList>
    </citation>
    <scope>NUCLEOTIDE SEQUENCE</scope>
    <source>
        <strain evidence="1">KCTC 23732</strain>
    </source>
</reference>
<name>A0A918JJV9_9BURK</name>
<dbReference type="SFLD" id="SFLDS00005">
    <property type="entry name" value="Isoprenoid_Synthase_Type_I"/>
    <property type="match status" value="1"/>
</dbReference>
<dbReference type="InterPro" id="IPR008949">
    <property type="entry name" value="Isoprenoid_synthase_dom_sf"/>
</dbReference>
<dbReference type="Proteomes" id="UP000608345">
    <property type="component" value="Unassembled WGS sequence"/>
</dbReference>
<dbReference type="GO" id="GO:0004311">
    <property type="term" value="F:geranylgeranyl diphosphate synthase activity"/>
    <property type="evidence" value="ECO:0007669"/>
    <property type="project" value="InterPro"/>
</dbReference>
<dbReference type="AlphaFoldDB" id="A0A918JJV9"/>
<protein>
    <submittedName>
        <fullName evidence="1">Squalene synthase HpnC</fullName>
    </submittedName>
</protein>
<reference evidence="1" key="1">
    <citation type="journal article" date="2014" name="Int. J. Syst. Evol. Microbiol.">
        <title>Complete genome sequence of Corynebacterium casei LMG S-19264T (=DSM 44701T), isolated from a smear-ripened cheese.</title>
        <authorList>
            <consortium name="US DOE Joint Genome Institute (JGI-PGF)"/>
            <person name="Walter F."/>
            <person name="Albersmeier A."/>
            <person name="Kalinowski J."/>
            <person name="Ruckert C."/>
        </authorList>
    </citation>
    <scope>NUCLEOTIDE SEQUENCE</scope>
    <source>
        <strain evidence="1">KCTC 23732</strain>
    </source>
</reference>
<dbReference type="GO" id="GO:0016114">
    <property type="term" value="P:terpenoid biosynthetic process"/>
    <property type="evidence" value="ECO:0007669"/>
    <property type="project" value="UniProtKB-ARBA"/>
</dbReference>
<dbReference type="SUPFAM" id="SSF48576">
    <property type="entry name" value="Terpenoid synthases"/>
    <property type="match status" value="1"/>
</dbReference>
<dbReference type="Pfam" id="PF00494">
    <property type="entry name" value="SQS_PSY"/>
    <property type="match status" value="1"/>
</dbReference>
<sequence length="278" mass="31706">MSVEHYENFPVASVLIPAALRPAIHAVYAFARSADDIADEGDLNLAARLEKLQAYRTALRKIQQQPAGPDDFGSPELNSVFIPLATIIRQYHLPMSAFKDLLTAFESDVRFTPFANQEALLEYCRFSANPVGLLMLHIYQAVSEENIVFSDQICTALQLVNFWQDIAIDLNKNRVYLPQDSLHRHNITVQNLASEKITPEWIGLMQEQIEFTRTMMLAGAPLTKNLRGRLAWEMRMIIQGGLRILEKIENVNYDVFNQRPVLNKPDWAIISWRALTHS</sequence>
<keyword evidence="2" id="KW-1185">Reference proteome</keyword>
<dbReference type="InterPro" id="IPR017827">
    <property type="entry name" value="HSQ_synthase_HpnC"/>
</dbReference>
<dbReference type="NCBIfam" id="TIGR03464">
    <property type="entry name" value="HpnC"/>
    <property type="match status" value="1"/>
</dbReference>
<comment type="caution">
    <text evidence="1">The sequence shown here is derived from an EMBL/GenBank/DDBJ whole genome shotgun (WGS) entry which is preliminary data.</text>
</comment>
<evidence type="ECO:0000313" key="1">
    <source>
        <dbReference type="EMBL" id="GGW79475.1"/>
    </source>
</evidence>